<dbReference type="EMBL" id="CP127295">
    <property type="protein sequence ID" value="WIY00345.1"/>
    <property type="molecule type" value="Genomic_DNA"/>
</dbReference>
<feature type="region of interest" description="Disordered" evidence="1">
    <location>
        <begin position="158"/>
        <end position="179"/>
    </location>
</feature>
<sequence length="265" mass="27844">MATAAEARAKYDRIADRYEEIFFYVGDVGARLAAFAGPPPGARALDVGAGRGAVARALLARGCAVTAIDASPEMVARLAADHPELTARTMDAAAPDFPDATFDLVTAGFVVQVLDDPAAVLAQVRRMLVPGGTIALSLERQSVGRLSWLQELSVEFFSPGSPAEPAPEPSPGTGPMDAEGLDSLLTEAGFTGLAREEIEMPLPLDGPEALWEWLQPRGGTELVAALGERAGEFHARFLDGARTMGEDGGITLDFAATLHRAHRPG</sequence>
<feature type="compositionally biased region" description="Pro residues" evidence="1">
    <location>
        <begin position="162"/>
        <end position="172"/>
    </location>
</feature>
<dbReference type="GO" id="GO:0032259">
    <property type="term" value="P:methylation"/>
    <property type="evidence" value="ECO:0007669"/>
    <property type="project" value="UniProtKB-KW"/>
</dbReference>
<keyword evidence="3" id="KW-0489">Methyltransferase</keyword>
<accession>A0A9Y2NJQ5</accession>
<organism evidence="3 4">
    <name type="scientific">Amycolatopsis mongoliensis</name>
    <dbReference type="NCBI Taxonomy" id="715475"/>
    <lineage>
        <taxon>Bacteria</taxon>
        <taxon>Bacillati</taxon>
        <taxon>Actinomycetota</taxon>
        <taxon>Actinomycetes</taxon>
        <taxon>Pseudonocardiales</taxon>
        <taxon>Pseudonocardiaceae</taxon>
        <taxon>Amycolatopsis</taxon>
    </lineage>
</organism>
<reference evidence="3 4" key="1">
    <citation type="submission" date="2023-06" db="EMBL/GenBank/DDBJ databases">
        <authorList>
            <person name="Oyuntsetseg B."/>
            <person name="Kim S.B."/>
        </authorList>
    </citation>
    <scope>NUCLEOTIDE SEQUENCE [LARGE SCALE GENOMIC DNA]</scope>
    <source>
        <strain evidence="3 4">4-36</strain>
    </source>
</reference>
<evidence type="ECO:0000259" key="2">
    <source>
        <dbReference type="Pfam" id="PF08241"/>
    </source>
</evidence>
<feature type="domain" description="Methyltransferase type 11" evidence="2">
    <location>
        <begin position="45"/>
        <end position="135"/>
    </location>
</feature>
<gene>
    <name evidence="3" type="ORF">QRX60_40825</name>
</gene>
<keyword evidence="3" id="KW-0808">Transferase</keyword>
<keyword evidence="4" id="KW-1185">Reference proteome</keyword>
<dbReference type="PANTHER" id="PTHR43591">
    <property type="entry name" value="METHYLTRANSFERASE"/>
    <property type="match status" value="1"/>
</dbReference>
<proteinExistence type="predicted"/>
<name>A0A9Y2NJQ5_9PSEU</name>
<dbReference type="Proteomes" id="UP001239397">
    <property type="component" value="Chromosome"/>
</dbReference>
<dbReference type="Pfam" id="PF08241">
    <property type="entry name" value="Methyltransf_11"/>
    <property type="match status" value="1"/>
</dbReference>
<dbReference type="GO" id="GO:0008757">
    <property type="term" value="F:S-adenosylmethionine-dependent methyltransferase activity"/>
    <property type="evidence" value="ECO:0007669"/>
    <property type="project" value="InterPro"/>
</dbReference>
<evidence type="ECO:0000313" key="4">
    <source>
        <dbReference type="Proteomes" id="UP001239397"/>
    </source>
</evidence>
<dbReference type="InterPro" id="IPR013216">
    <property type="entry name" value="Methyltransf_11"/>
</dbReference>
<evidence type="ECO:0000313" key="3">
    <source>
        <dbReference type="EMBL" id="WIY00345.1"/>
    </source>
</evidence>
<dbReference type="RefSeq" id="WP_285996814.1">
    <property type="nucleotide sequence ID" value="NZ_CP127295.1"/>
</dbReference>
<dbReference type="AlphaFoldDB" id="A0A9Y2NJQ5"/>
<dbReference type="PANTHER" id="PTHR43591:SF110">
    <property type="entry name" value="RHODANESE DOMAIN-CONTAINING PROTEIN"/>
    <property type="match status" value="1"/>
</dbReference>
<dbReference type="InterPro" id="IPR029063">
    <property type="entry name" value="SAM-dependent_MTases_sf"/>
</dbReference>
<evidence type="ECO:0000256" key="1">
    <source>
        <dbReference type="SAM" id="MobiDB-lite"/>
    </source>
</evidence>
<dbReference type="SUPFAM" id="SSF53335">
    <property type="entry name" value="S-adenosyl-L-methionine-dependent methyltransferases"/>
    <property type="match status" value="1"/>
</dbReference>
<protein>
    <submittedName>
        <fullName evidence="3">Methyltransferase domain-containing protein</fullName>
    </submittedName>
</protein>
<dbReference type="Gene3D" id="3.40.50.150">
    <property type="entry name" value="Vaccinia Virus protein VP39"/>
    <property type="match status" value="1"/>
</dbReference>
<dbReference type="KEGG" id="amog:QRX60_40825"/>
<dbReference type="CDD" id="cd02440">
    <property type="entry name" value="AdoMet_MTases"/>
    <property type="match status" value="1"/>
</dbReference>